<keyword evidence="1" id="KW-1133">Transmembrane helix</keyword>
<keyword evidence="1" id="KW-0472">Membrane</keyword>
<feature type="transmembrane region" description="Helical" evidence="1">
    <location>
        <begin position="359"/>
        <end position="379"/>
    </location>
</feature>
<dbReference type="EMBL" id="JH993800">
    <property type="protein sequence ID" value="ELQ76961.1"/>
    <property type="molecule type" value="Genomic_DNA"/>
</dbReference>
<evidence type="ECO:0000313" key="3">
    <source>
        <dbReference type="Proteomes" id="UP000011185"/>
    </source>
</evidence>
<keyword evidence="1" id="KW-0812">Transmembrane</keyword>
<evidence type="ECO:0000313" key="2">
    <source>
        <dbReference type="EMBL" id="ELQ76961.1"/>
    </source>
</evidence>
<sequence length="382" mass="43972">MSLNHADAIALMICKLESGFAALKSQMPKSDRQKKVFSDLEAKLSRGVRNDRRLRLDDFVNTFSLLFPFPDAAVVEEFEVHRDLMKECVKVIDSSKCVIDMRMLSFNLEKMFRLCRVITSVSRYACGAVSMCMRPDYDDYSLILPDRNPGTFEPDRTVAEGGPLSKSWSKQPACFLEWMKWLNGLRRVMVSYLAVHNRCKLFSRLALEMVAIIEPAMKDIESNYNDYLDREERRTGWSAEPFASAPGEHEPLFKYSVRSGGIYENAFTGLSDVLGSYMSDEPGVLPFMRCLERNGVFPFELMERRKQFWDWVMSRKVERPVSTDMGELIDAVNASESAEFNAEVRDVVIECFDPLVNEWIGPFVFFLIAVIVSILIWRFKYS</sequence>
<reference evidence="2 3" key="1">
    <citation type="journal article" date="2012" name="PLoS Pathog.">
        <title>The genome of the obligate intracellular parasite Trachipleistophora hominis: new insights into microsporidian genome dynamics and reductive evolution.</title>
        <authorList>
            <person name="Heinz E."/>
            <person name="Williams T.A."/>
            <person name="Nakjang S."/>
            <person name="Noel C.J."/>
            <person name="Swan D.C."/>
            <person name="Goldberg A.V."/>
            <person name="Harris S.R."/>
            <person name="Weinmaier T."/>
            <person name="Markert S."/>
            <person name="Becher D."/>
            <person name="Bernhardt J."/>
            <person name="Dagan T."/>
            <person name="Hacker C."/>
            <person name="Lucocq J.M."/>
            <person name="Schweder T."/>
            <person name="Rattei T."/>
            <person name="Hall N."/>
            <person name="Hirt R.P."/>
            <person name="Embley T.M."/>
        </authorList>
    </citation>
    <scope>NUCLEOTIDE SEQUENCE [LARGE SCALE GENOMIC DNA]</scope>
</reference>
<dbReference type="AlphaFoldDB" id="L7K0E7"/>
<gene>
    <name evidence="2" type="ORF">THOM_0037</name>
</gene>
<dbReference type="HOGENOM" id="CLU_628795_0_0_1"/>
<proteinExistence type="predicted"/>
<evidence type="ECO:0000256" key="1">
    <source>
        <dbReference type="SAM" id="Phobius"/>
    </source>
</evidence>
<keyword evidence="3" id="KW-1185">Reference proteome</keyword>
<accession>L7K0E7</accession>
<name>L7K0E7_TRAHO</name>
<organism evidence="2 3">
    <name type="scientific">Trachipleistophora hominis</name>
    <name type="common">Microsporidian parasite</name>
    <dbReference type="NCBI Taxonomy" id="72359"/>
    <lineage>
        <taxon>Eukaryota</taxon>
        <taxon>Fungi</taxon>
        <taxon>Fungi incertae sedis</taxon>
        <taxon>Microsporidia</taxon>
        <taxon>Pleistophoridae</taxon>
        <taxon>Trachipleistophora</taxon>
    </lineage>
</organism>
<dbReference type="InParanoid" id="L7K0E7"/>
<dbReference type="VEuPathDB" id="MicrosporidiaDB:THOM_0037"/>
<dbReference type="Proteomes" id="UP000011185">
    <property type="component" value="Unassembled WGS sequence"/>
</dbReference>
<protein>
    <submittedName>
        <fullName evidence="2">Uncharacterized protein</fullName>
    </submittedName>
</protein>